<keyword evidence="2" id="KW-1133">Transmembrane helix</keyword>
<organism evidence="3 4">
    <name type="scientific">Methylogaea oryzae</name>
    <dbReference type="NCBI Taxonomy" id="1295382"/>
    <lineage>
        <taxon>Bacteria</taxon>
        <taxon>Pseudomonadati</taxon>
        <taxon>Pseudomonadota</taxon>
        <taxon>Gammaproteobacteria</taxon>
        <taxon>Methylococcales</taxon>
        <taxon>Methylococcaceae</taxon>
        <taxon>Methylogaea</taxon>
    </lineage>
</organism>
<keyword evidence="2" id="KW-0812">Transmembrane</keyword>
<sequence>MHMSQNPLLFYGLLEVLVIVLPLAGFWFWRLRQLRRQLNRAWETFEEIVEYHRYNLAHCGNDAFVNDASCYLDALEQLAEEEPPGTAESWQALWKELVRPATKPEDKTPPAELAQPSQELQDVEAVLDQQSRQIAELTAYKNHLVQLLRGKFEHIQHSNQELLSSVRHLMGGESDVRGLLEIIARLEENSENLQAMVGELEKAKMLVEPHLDALTRDNHRLRAETARKHAQIRDLTEEKQLCDAKIAELSKKIEQRTQMYNQIQRRYEDLQRDYLQLLK</sequence>
<dbReference type="Proteomes" id="UP000824988">
    <property type="component" value="Chromosome"/>
</dbReference>
<evidence type="ECO:0000256" key="1">
    <source>
        <dbReference type="SAM" id="Coils"/>
    </source>
</evidence>
<evidence type="ECO:0000313" key="3">
    <source>
        <dbReference type="EMBL" id="BBL70033.1"/>
    </source>
</evidence>
<keyword evidence="1" id="KW-0175">Coiled coil</keyword>
<evidence type="ECO:0000256" key="2">
    <source>
        <dbReference type="SAM" id="Phobius"/>
    </source>
</evidence>
<protein>
    <submittedName>
        <fullName evidence="3">Uncharacterized protein</fullName>
    </submittedName>
</protein>
<gene>
    <name evidence="3" type="ORF">MoryE10_06390</name>
</gene>
<reference evidence="3" key="1">
    <citation type="submission" date="2019-06" db="EMBL/GenBank/DDBJ databases">
        <title>Complete genome sequence of Methylogaea oryzae strain JCM16910.</title>
        <authorList>
            <person name="Asakawa S."/>
        </authorList>
    </citation>
    <scope>NUCLEOTIDE SEQUENCE</scope>
    <source>
        <strain evidence="3">E10</strain>
    </source>
</reference>
<feature type="coiled-coil region" evidence="1">
    <location>
        <begin position="232"/>
        <end position="273"/>
    </location>
</feature>
<evidence type="ECO:0000313" key="4">
    <source>
        <dbReference type="Proteomes" id="UP000824988"/>
    </source>
</evidence>
<accession>A0A8D5AG58</accession>
<feature type="coiled-coil region" evidence="1">
    <location>
        <begin position="176"/>
        <end position="203"/>
    </location>
</feature>
<keyword evidence="2" id="KW-0472">Membrane</keyword>
<feature type="transmembrane region" description="Helical" evidence="2">
    <location>
        <begin position="6"/>
        <end position="29"/>
    </location>
</feature>
<proteinExistence type="predicted"/>
<dbReference type="EMBL" id="AP019782">
    <property type="protein sequence ID" value="BBL70033.1"/>
    <property type="molecule type" value="Genomic_DNA"/>
</dbReference>
<dbReference type="KEGG" id="moz:MoryE10_06390"/>
<name>A0A8D5AG58_9GAMM</name>
<keyword evidence="4" id="KW-1185">Reference proteome</keyword>
<dbReference type="AlphaFoldDB" id="A0A8D5AG58"/>